<evidence type="ECO:0000256" key="2">
    <source>
        <dbReference type="ARBA" id="ARBA00023134"/>
    </source>
</evidence>
<keyword evidence="2" id="KW-0342">GTP-binding</keyword>
<evidence type="ECO:0000256" key="1">
    <source>
        <dbReference type="ARBA" id="ARBA00022741"/>
    </source>
</evidence>
<dbReference type="InterPro" id="IPR002041">
    <property type="entry name" value="Ran_GTPase"/>
</dbReference>
<dbReference type="PANTHER" id="PTHR24071">
    <property type="entry name" value="RAN GTPASE"/>
    <property type="match status" value="1"/>
</dbReference>
<accession>A0ABD3LCT9</accession>
<dbReference type="Proteomes" id="UP001634007">
    <property type="component" value="Unassembled WGS sequence"/>
</dbReference>
<dbReference type="AlphaFoldDB" id="A0ABD3LCT9"/>
<dbReference type="Gene3D" id="3.40.50.300">
    <property type="entry name" value="P-loop containing nucleotide triphosphate hydrolases"/>
    <property type="match status" value="1"/>
</dbReference>
<comment type="caution">
    <text evidence="3">The sequence shown here is derived from an EMBL/GenBank/DDBJ whole genome shotgun (WGS) entry which is preliminary data.</text>
</comment>
<evidence type="ECO:0000313" key="3">
    <source>
        <dbReference type="EMBL" id="KAL3747652.1"/>
    </source>
</evidence>
<dbReference type="PANTHER" id="PTHR24071:SF42">
    <property type="entry name" value="GTP-BINDING NUCLEAR PROTEIN RAN-1-RELATED"/>
    <property type="match status" value="1"/>
</dbReference>
<reference evidence="3 4" key="1">
    <citation type="submission" date="2024-11" db="EMBL/GenBank/DDBJ databases">
        <title>Chromosome-level genome assembly of Eucalyptus globulus Labill. provides insights into its genome evolution.</title>
        <authorList>
            <person name="Li X."/>
        </authorList>
    </citation>
    <scope>NUCLEOTIDE SEQUENCE [LARGE SCALE GENOMIC DNA]</scope>
    <source>
        <strain evidence="3">CL2024</strain>
        <tissue evidence="3">Fresh tender leaves</tissue>
    </source>
</reference>
<name>A0ABD3LCT9_EUCGL</name>
<sequence>MALLKLLIFGDGGRKTTFMKRFLGGESVEVYPLDIFTNLGKIRFRFNCWILRAREVRNGGQCTIIMFDVTAISTYKNVLHGLAFSAGNWQVKAKEVTFHREKNLPYYEISAKSNYNIEKHLMESPALAHPEVHIDLAARQQHEAELAFAAG</sequence>
<dbReference type="EMBL" id="JBJKBG010000003">
    <property type="protein sequence ID" value="KAL3747652.1"/>
    <property type="molecule type" value="Genomic_DNA"/>
</dbReference>
<dbReference type="InterPro" id="IPR027417">
    <property type="entry name" value="P-loop_NTPase"/>
</dbReference>
<keyword evidence="4" id="KW-1185">Reference proteome</keyword>
<dbReference type="GO" id="GO:0005525">
    <property type="term" value="F:GTP binding"/>
    <property type="evidence" value="ECO:0007669"/>
    <property type="project" value="UniProtKB-KW"/>
</dbReference>
<evidence type="ECO:0000313" key="4">
    <source>
        <dbReference type="Proteomes" id="UP001634007"/>
    </source>
</evidence>
<organism evidence="3 4">
    <name type="scientific">Eucalyptus globulus</name>
    <name type="common">Tasmanian blue gum</name>
    <dbReference type="NCBI Taxonomy" id="34317"/>
    <lineage>
        <taxon>Eukaryota</taxon>
        <taxon>Viridiplantae</taxon>
        <taxon>Streptophyta</taxon>
        <taxon>Embryophyta</taxon>
        <taxon>Tracheophyta</taxon>
        <taxon>Spermatophyta</taxon>
        <taxon>Magnoliopsida</taxon>
        <taxon>eudicotyledons</taxon>
        <taxon>Gunneridae</taxon>
        <taxon>Pentapetalae</taxon>
        <taxon>rosids</taxon>
        <taxon>malvids</taxon>
        <taxon>Myrtales</taxon>
        <taxon>Myrtaceae</taxon>
        <taxon>Myrtoideae</taxon>
        <taxon>Eucalypteae</taxon>
        <taxon>Eucalyptus</taxon>
    </lineage>
</organism>
<gene>
    <name evidence="3" type="ORF">ACJRO7_016453</name>
</gene>
<dbReference type="SUPFAM" id="SSF52540">
    <property type="entry name" value="P-loop containing nucleoside triphosphate hydrolases"/>
    <property type="match status" value="1"/>
</dbReference>
<proteinExistence type="predicted"/>
<dbReference type="SMART" id="SM00176">
    <property type="entry name" value="RAN"/>
    <property type="match status" value="1"/>
</dbReference>
<keyword evidence="1" id="KW-0547">Nucleotide-binding</keyword>
<protein>
    <submittedName>
        <fullName evidence="3">Uncharacterized protein</fullName>
    </submittedName>
</protein>